<evidence type="ECO:0000256" key="1">
    <source>
        <dbReference type="SAM" id="MobiDB-lite"/>
    </source>
</evidence>
<feature type="non-terminal residue" evidence="2">
    <location>
        <position position="1"/>
    </location>
</feature>
<organism evidence="2">
    <name type="scientific">Tetraselmis sp. GSL018</name>
    <dbReference type="NCBI Taxonomy" id="582737"/>
    <lineage>
        <taxon>Eukaryota</taxon>
        <taxon>Viridiplantae</taxon>
        <taxon>Chlorophyta</taxon>
        <taxon>core chlorophytes</taxon>
        <taxon>Chlorodendrophyceae</taxon>
        <taxon>Chlorodendrales</taxon>
        <taxon>Chlorodendraceae</taxon>
        <taxon>Tetraselmis</taxon>
    </lineage>
</organism>
<reference evidence="2" key="1">
    <citation type="submission" date="2014-05" db="EMBL/GenBank/DDBJ databases">
        <title>The transcriptome of the halophilic microalga Tetraselmis sp. GSL018 isolated from the Great Salt Lake, Utah.</title>
        <authorList>
            <person name="Jinkerson R.E."/>
            <person name="D'Adamo S."/>
            <person name="Posewitz M.C."/>
        </authorList>
    </citation>
    <scope>NUCLEOTIDE SEQUENCE</scope>
    <source>
        <strain evidence="2">GSL018</strain>
    </source>
</reference>
<gene>
    <name evidence="2" type="ORF">TSPGSL018_14275</name>
</gene>
<name>A0A061S7N6_9CHLO</name>
<proteinExistence type="predicted"/>
<evidence type="ECO:0000313" key="2">
    <source>
        <dbReference type="EMBL" id="JAC78801.1"/>
    </source>
</evidence>
<sequence length="86" mass="9466">RHYRQPEPARELKPSRGDVQQQQGSRQRETVCRLESIAKGGEESGMGGRVATAHPMNQQEFPDSKSADKGMSIQYQKTASEPGLGP</sequence>
<protein>
    <submittedName>
        <fullName evidence="2">Uncharacterized protein</fullName>
    </submittedName>
</protein>
<feature type="non-terminal residue" evidence="2">
    <location>
        <position position="86"/>
    </location>
</feature>
<accession>A0A061S7N6</accession>
<feature type="compositionally biased region" description="Basic and acidic residues" evidence="1">
    <location>
        <begin position="1"/>
        <end position="16"/>
    </location>
</feature>
<dbReference type="AlphaFoldDB" id="A0A061S7N6"/>
<feature type="region of interest" description="Disordered" evidence="1">
    <location>
        <begin position="1"/>
        <end position="86"/>
    </location>
</feature>
<dbReference type="EMBL" id="GBEZ01006608">
    <property type="protein sequence ID" value="JAC78801.1"/>
    <property type="molecule type" value="Transcribed_RNA"/>
</dbReference>